<gene>
    <name evidence="7" type="ORF">EQP59_06835</name>
</gene>
<dbReference type="Pfam" id="PF12679">
    <property type="entry name" value="ABC2_membrane_2"/>
    <property type="match status" value="1"/>
</dbReference>
<dbReference type="Proteomes" id="UP000287701">
    <property type="component" value="Chromosome"/>
</dbReference>
<proteinExistence type="predicted"/>
<dbReference type="GO" id="GO:0140359">
    <property type="term" value="F:ABC-type transporter activity"/>
    <property type="evidence" value="ECO:0007669"/>
    <property type="project" value="InterPro"/>
</dbReference>
<feature type="transmembrane region" description="Helical" evidence="6">
    <location>
        <begin position="163"/>
        <end position="184"/>
    </location>
</feature>
<sequence length="241" mass="27330">MLSILKKELWSYFGNYATYAILFAFALVCALFLWFFDNDYNVFNSEVARLDSFFFIAPWILLFLVPAITMKQFSEEKQIGTLDWLMTQPISLKKIILGKFFSVAIVLLLMIALTLFSVITLAHFSLSGMDTGVVFTAYLGLYLLATLFAAVGLMASTFFSQQVTAYIVAVFCNFVLFYGFQGIASYNLLGGLDYTLQQWGASFHYDGFLKGLIDTRDLIYFLGLIPVFLHISYVSLLKNKK</sequence>
<dbReference type="EMBL" id="CP035107">
    <property type="protein sequence ID" value="QAR31066.1"/>
    <property type="molecule type" value="Genomic_DNA"/>
</dbReference>
<organism evidence="7 8">
    <name type="scientific">Ornithobacterium rhinotracheale</name>
    <dbReference type="NCBI Taxonomy" id="28251"/>
    <lineage>
        <taxon>Bacteria</taxon>
        <taxon>Pseudomonadati</taxon>
        <taxon>Bacteroidota</taxon>
        <taxon>Flavobacteriia</taxon>
        <taxon>Flavobacteriales</taxon>
        <taxon>Weeksellaceae</taxon>
        <taxon>Ornithobacterium</taxon>
    </lineage>
</organism>
<feature type="transmembrane region" description="Helical" evidence="6">
    <location>
        <begin position="132"/>
        <end position="151"/>
    </location>
</feature>
<evidence type="ECO:0000256" key="5">
    <source>
        <dbReference type="ARBA" id="ARBA00023136"/>
    </source>
</evidence>
<feature type="transmembrane region" description="Helical" evidence="6">
    <location>
        <begin position="218"/>
        <end position="237"/>
    </location>
</feature>
<evidence type="ECO:0000256" key="2">
    <source>
        <dbReference type="ARBA" id="ARBA00022475"/>
    </source>
</evidence>
<dbReference type="PANTHER" id="PTHR30294">
    <property type="entry name" value="MEMBRANE COMPONENT OF ABC TRANSPORTER YHHJ-RELATED"/>
    <property type="match status" value="1"/>
</dbReference>
<evidence type="ECO:0000256" key="3">
    <source>
        <dbReference type="ARBA" id="ARBA00022692"/>
    </source>
</evidence>
<evidence type="ECO:0000256" key="6">
    <source>
        <dbReference type="SAM" id="Phobius"/>
    </source>
</evidence>
<dbReference type="OrthoDB" id="9794512at2"/>
<keyword evidence="2" id="KW-1003">Cell membrane</keyword>
<protein>
    <submittedName>
        <fullName evidence="7">Gliding motility protein GldF</fullName>
    </submittedName>
</protein>
<evidence type="ECO:0000256" key="4">
    <source>
        <dbReference type="ARBA" id="ARBA00022989"/>
    </source>
</evidence>
<accession>A0A3R5UUW6</accession>
<dbReference type="AlphaFoldDB" id="A0A3R5UUW6"/>
<dbReference type="PANTHER" id="PTHR30294:SF29">
    <property type="entry name" value="MULTIDRUG ABC TRANSPORTER PERMEASE YBHS-RELATED"/>
    <property type="match status" value="1"/>
</dbReference>
<evidence type="ECO:0000313" key="8">
    <source>
        <dbReference type="Proteomes" id="UP000287701"/>
    </source>
</evidence>
<feature type="transmembrane region" description="Helical" evidence="6">
    <location>
        <begin position="12"/>
        <end position="36"/>
    </location>
</feature>
<keyword evidence="4 6" id="KW-1133">Transmembrane helix</keyword>
<keyword evidence="3 6" id="KW-0812">Transmembrane</keyword>
<feature type="transmembrane region" description="Helical" evidence="6">
    <location>
        <begin position="48"/>
        <end position="68"/>
    </location>
</feature>
<feature type="transmembrane region" description="Helical" evidence="6">
    <location>
        <begin position="100"/>
        <end position="126"/>
    </location>
</feature>
<dbReference type="GO" id="GO:0005886">
    <property type="term" value="C:plasma membrane"/>
    <property type="evidence" value="ECO:0007669"/>
    <property type="project" value="UniProtKB-SubCell"/>
</dbReference>
<comment type="subcellular location">
    <subcellularLocation>
        <location evidence="1">Cell membrane</location>
        <topology evidence="1">Multi-pass membrane protein</topology>
    </subcellularLocation>
</comment>
<name>A0A3R5UUW6_ORNRH</name>
<dbReference type="InterPro" id="IPR051449">
    <property type="entry name" value="ABC-2_transporter_component"/>
</dbReference>
<evidence type="ECO:0000256" key="1">
    <source>
        <dbReference type="ARBA" id="ARBA00004651"/>
    </source>
</evidence>
<dbReference type="RefSeq" id="WP_128501517.1">
    <property type="nucleotide sequence ID" value="NZ_CP035107.1"/>
</dbReference>
<evidence type="ECO:0000313" key="7">
    <source>
        <dbReference type="EMBL" id="QAR31066.1"/>
    </source>
</evidence>
<reference evidence="7 8" key="1">
    <citation type="submission" date="2019-01" db="EMBL/GenBank/DDBJ databases">
        <title>Whole Genome of Ornithobacterium rhinotracheale FARPER-174b.</title>
        <authorList>
            <person name="Tataje-Lavanda L.A."/>
            <person name="Montalvan A."/>
            <person name="Montesinos R."/>
            <person name="Zimic M."/>
            <person name="Fernandez-Sanchez M."/>
            <person name="Fernandez-Diaz M."/>
        </authorList>
    </citation>
    <scope>NUCLEOTIDE SEQUENCE [LARGE SCALE GENOMIC DNA]</scope>
    <source>
        <strain evidence="7 8">FARPER-174b</strain>
    </source>
</reference>
<keyword evidence="5 6" id="KW-0472">Membrane</keyword>